<reference evidence="2" key="1">
    <citation type="submission" date="2016-03" db="EMBL/GenBank/DDBJ databases">
        <authorList>
            <person name="Devillers H."/>
        </authorList>
    </citation>
    <scope>NUCLEOTIDE SEQUENCE [LARGE SCALE GENOMIC DNA]</scope>
</reference>
<evidence type="ECO:0000313" key="2">
    <source>
        <dbReference type="Proteomes" id="UP000190831"/>
    </source>
</evidence>
<dbReference type="OrthoDB" id="2357318at2759"/>
<dbReference type="EMBL" id="LT598489">
    <property type="protein sequence ID" value="SCW00206.1"/>
    <property type="molecule type" value="Genomic_DNA"/>
</dbReference>
<protein>
    <submittedName>
        <fullName evidence="1">LAFE_0B11782g1_1</fullName>
    </submittedName>
</protein>
<dbReference type="OMA" id="GWLNICL"/>
<proteinExistence type="predicted"/>
<gene>
    <name evidence="1" type="ORF">LAFE_0B11782G</name>
</gene>
<dbReference type="AlphaFoldDB" id="A0A1G4M8N6"/>
<dbReference type="InterPro" id="IPR055334">
    <property type="entry name" value="PEX8-like"/>
</dbReference>
<keyword evidence="2" id="KW-1185">Reference proteome</keyword>
<dbReference type="Proteomes" id="UP000190831">
    <property type="component" value="Chromosome B"/>
</dbReference>
<dbReference type="PANTHER" id="PTHR39214:SF1">
    <property type="entry name" value="MICROBODY (PEROXISOME) BIOGENESIS PROTEIN PEROXIN 8 (EUROFUNG)"/>
    <property type="match status" value="1"/>
</dbReference>
<organism evidence="1 2">
    <name type="scientific">Lachancea fermentati</name>
    <name type="common">Zygosaccharomyces fermentati</name>
    <dbReference type="NCBI Taxonomy" id="4955"/>
    <lineage>
        <taxon>Eukaryota</taxon>
        <taxon>Fungi</taxon>
        <taxon>Dikarya</taxon>
        <taxon>Ascomycota</taxon>
        <taxon>Saccharomycotina</taxon>
        <taxon>Saccharomycetes</taxon>
        <taxon>Saccharomycetales</taxon>
        <taxon>Saccharomycetaceae</taxon>
        <taxon>Lachancea</taxon>
    </lineage>
</organism>
<dbReference type="PANTHER" id="PTHR39214">
    <property type="entry name" value="MICROBODY (PEROXISOME) BIOGENESIS PROTEIN PEROXIN 8 (EUROFUNG)"/>
    <property type="match status" value="1"/>
</dbReference>
<name>A0A1G4M8N6_LACFM</name>
<evidence type="ECO:0000313" key="1">
    <source>
        <dbReference type="EMBL" id="SCW00206.1"/>
    </source>
</evidence>
<sequence length="575" mass="66522">MESISELNEHKKMTTNGAVDHLILILNLSHYQDDRTSLLKNLAYYTPRIRSKVQLKRLINSIIESHIWLPQNENGVLSLFELTEAIFHWKLEISEPVISIRDFYDIWDSGFRRCHSWTTPKLALLCGVLSTESKFERLQSTLFIDDSGSVHFKYREWRSNLLLPIFSELFHASHNSQSLNEMCLIYAPLCREGDIKHIPNSAVTRCLFNLSTEFMLGKDQKNSFLARHINSIANALHLLLTWTEHEVVTQVLKVICSLSFELSIKELNNPKKDYSVKPYSDVLLTIVLILQGCASRLDLPYEWAYEIVISLFYINYLVHDFGVVGFSNYEHIHDVSIAGVTITSSGFYNVLSVMRGNLWSLSGNKVNDSRVLFVLTFLEQTLAKIPIDSDKLKNIVAPLISHYLDFPNGEILETAHSAYLALFTNRISMQPMDQWKFEHAIQYIDQSTMQFMQKILSSSQLVLIYRTVASQLPYLKYINDDLGRQLLQYTYLKILNCKTLDEKSTLIECLICQVMYTDERFLRDWLDNCLELLSTCQGRKKELLDKLWKTIMSSGQNEAALDWWYSVAMPLQCNL</sequence>
<dbReference type="STRING" id="4955.A0A1G4M8N6"/>
<accession>A0A1G4M8N6</accession>